<name>A0A1G2QCK5_9BACT</name>
<accession>A0A1G2QCK5</accession>
<reference evidence="1 2" key="1">
    <citation type="journal article" date="2016" name="Nat. Commun.">
        <title>Thousands of microbial genomes shed light on interconnected biogeochemical processes in an aquifer system.</title>
        <authorList>
            <person name="Anantharaman K."/>
            <person name="Brown C.T."/>
            <person name="Hug L.A."/>
            <person name="Sharon I."/>
            <person name="Castelle C.J."/>
            <person name="Probst A.J."/>
            <person name="Thomas B.C."/>
            <person name="Singh A."/>
            <person name="Wilkins M.J."/>
            <person name="Karaoz U."/>
            <person name="Brodie E.L."/>
            <person name="Williams K.H."/>
            <person name="Hubbard S.S."/>
            <person name="Banfield J.F."/>
        </authorList>
    </citation>
    <scope>NUCLEOTIDE SEQUENCE [LARGE SCALE GENOMIC DNA]</scope>
</reference>
<evidence type="ECO:0000313" key="1">
    <source>
        <dbReference type="EMBL" id="OHA58300.1"/>
    </source>
</evidence>
<comment type="caution">
    <text evidence="1">The sequence shown here is derived from an EMBL/GenBank/DDBJ whole genome shotgun (WGS) entry which is preliminary data.</text>
</comment>
<organism evidence="1 2">
    <name type="scientific">Candidatus Vogelbacteria bacterium RIFOXYB1_FULL_42_16</name>
    <dbReference type="NCBI Taxonomy" id="1802436"/>
    <lineage>
        <taxon>Bacteria</taxon>
        <taxon>Candidatus Vogeliibacteriota</taxon>
    </lineage>
</organism>
<proteinExistence type="predicted"/>
<protein>
    <submittedName>
        <fullName evidence="1">Uncharacterized protein</fullName>
    </submittedName>
</protein>
<evidence type="ECO:0000313" key="2">
    <source>
        <dbReference type="Proteomes" id="UP000176222"/>
    </source>
</evidence>
<sequence>MKKQEYFPEAGQDHLMPEDHPEMIVQETIHFSDLPKIWQDHVLKRQAEGFLSKEKMIFTKDEILEATADKSSFSSPLAVNNVFERIKKEKIPLDYLPKKWRDILEPKNKFSNITIEELKKAGASMADIEKIKSGFYRQNKEIEKIAELKNDIAENAVSSMIGQPAEWQKPEVGADLTDKPEASKTGWWSKIKSWWK</sequence>
<dbReference type="AlphaFoldDB" id="A0A1G2QCK5"/>
<gene>
    <name evidence="1" type="ORF">A2370_02340</name>
</gene>
<dbReference type="Proteomes" id="UP000176222">
    <property type="component" value="Unassembled WGS sequence"/>
</dbReference>
<dbReference type="EMBL" id="MHTH01000012">
    <property type="protein sequence ID" value="OHA58300.1"/>
    <property type="molecule type" value="Genomic_DNA"/>
</dbReference>